<evidence type="ECO:0008006" key="7">
    <source>
        <dbReference type="Google" id="ProtNLM"/>
    </source>
</evidence>
<proteinExistence type="inferred from homology"/>
<keyword evidence="3" id="KW-0963">Cytoplasm</keyword>
<dbReference type="Pfam" id="PF14011">
    <property type="entry name" value="ESX-1_EspG"/>
    <property type="match status" value="1"/>
</dbReference>
<evidence type="ECO:0000256" key="4">
    <source>
        <dbReference type="ARBA" id="ARBA00023186"/>
    </source>
</evidence>
<reference evidence="6" key="1">
    <citation type="journal article" date="2019" name="Int. J. Syst. Evol. Microbiol.">
        <title>The Global Catalogue of Microorganisms (GCM) 10K type strain sequencing project: providing services to taxonomists for standard genome sequencing and annotation.</title>
        <authorList>
            <consortium name="The Broad Institute Genomics Platform"/>
            <consortium name="The Broad Institute Genome Sequencing Center for Infectious Disease"/>
            <person name="Wu L."/>
            <person name="Ma J."/>
        </authorList>
    </citation>
    <scope>NUCLEOTIDE SEQUENCE [LARGE SCALE GENOMIC DNA]</scope>
    <source>
        <strain evidence="6">CCM 7855</strain>
    </source>
</reference>
<evidence type="ECO:0000313" key="6">
    <source>
        <dbReference type="Proteomes" id="UP000632454"/>
    </source>
</evidence>
<keyword evidence="4" id="KW-0143">Chaperone</keyword>
<evidence type="ECO:0000256" key="1">
    <source>
        <dbReference type="ARBA" id="ARBA00004496"/>
    </source>
</evidence>
<organism evidence="5 6">
    <name type="scientific">Williamsia phyllosphaerae</name>
    <dbReference type="NCBI Taxonomy" id="885042"/>
    <lineage>
        <taxon>Bacteria</taxon>
        <taxon>Bacillati</taxon>
        <taxon>Actinomycetota</taxon>
        <taxon>Actinomycetes</taxon>
        <taxon>Mycobacteriales</taxon>
        <taxon>Nocardiaceae</taxon>
        <taxon>Williamsia</taxon>
    </lineage>
</organism>
<comment type="subcellular location">
    <subcellularLocation>
        <location evidence="1">Cytoplasm</location>
    </subcellularLocation>
</comment>
<dbReference type="InterPro" id="IPR025734">
    <property type="entry name" value="EspG"/>
</dbReference>
<evidence type="ECO:0000256" key="2">
    <source>
        <dbReference type="ARBA" id="ARBA00006411"/>
    </source>
</evidence>
<dbReference type="EMBL" id="BMCS01000001">
    <property type="protein sequence ID" value="GGF25209.1"/>
    <property type="molecule type" value="Genomic_DNA"/>
</dbReference>
<sequence length="270" mass="28698">MNVRTTQTAEVSLSSDALIRLGLAGGVAAWPSVLDLVPPGGRTDDGPTADTLPVDEMRAIGLVDEQARPTPWTEATLAVLGTPDAQIDICITDDTAIHRACLVRRGFDHVFAVRSGDTIELSAPRIVDVDDIGRVVGSVFGAAEVAQFAGLSVPTNELRDRLDRCECVDDYAACFCAVGATRSDAHTMSLAFETCRARGELVATSTLDGVRTESSGTVSVYDTDHGRIIAEPSIARDGRMWTTIAPGSGDRMGHAVNQLLETMRGQGWMP</sequence>
<accession>A0ABQ1US37</accession>
<protein>
    <recommendedName>
        <fullName evidence="7">ESX secretion-associated protein EspG</fullName>
    </recommendedName>
</protein>
<dbReference type="Proteomes" id="UP000632454">
    <property type="component" value="Unassembled WGS sequence"/>
</dbReference>
<gene>
    <name evidence="5" type="ORF">GCM10007298_21390</name>
</gene>
<evidence type="ECO:0000313" key="5">
    <source>
        <dbReference type="EMBL" id="GGF25209.1"/>
    </source>
</evidence>
<comment type="similarity">
    <text evidence="2">Belongs to the EspG family.</text>
</comment>
<keyword evidence="6" id="KW-1185">Reference proteome</keyword>
<evidence type="ECO:0000256" key="3">
    <source>
        <dbReference type="ARBA" id="ARBA00022490"/>
    </source>
</evidence>
<comment type="caution">
    <text evidence="5">The sequence shown here is derived from an EMBL/GenBank/DDBJ whole genome shotgun (WGS) entry which is preliminary data.</text>
</comment>
<name>A0ABQ1US37_9NOCA</name>